<feature type="domain" description="Protein kinase" evidence="11">
    <location>
        <begin position="710"/>
        <end position="1005"/>
    </location>
</feature>
<comment type="catalytic activity">
    <reaction evidence="9">
        <text>L-threonyl-[protein] + ATP = O-phospho-L-threonyl-[protein] + ADP + H(+)</text>
        <dbReference type="Rhea" id="RHEA:46608"/>
        <dbReference type="Rhea" id="RHEA-COMP:11060"/>
        <dbReference type="Rhea" id="RHEA-COMP:11605"/>
        <dbReference type="ChEBI" id="CHEBI:15378"/>
        <dbReference type="ChEBI" id="CHEBI:30013"/>
        <dbReference type="ChEBI" id="CHEBI:30616"/>
        <dbReference type="ChEBI" id="CHEBI:61977"/>
        <dbReference type="ChEBI" id="CHEBI:456216"/>
        <dbReference type="EC" id="2.7.11.24"/>
    </reaction>
</comment>
<dbReference type="Gene3D" id="3.30.200.20">
    <property type="entry name" value="Phosphorylase Kinase, domain 1"/>
    <property type="match status" value="2"/>
</dbReference>
<dbReference type="PANTHER" id="PTHR24055">
    <property type="entry name" value="MITOGEN-ACTIVATED PROTEIN KINASE"/>
    <property type="match status" value="1"/>
</dbReference>
<dbReference type="FunFam" id="1.10.510.10:FF:000049">
    <property type="entry name" value="Mitogen-activated protein kinase"/>
    <property type="match status" value="1"/>
</dbReference>
<dbReference type="GO" id="GO:0004707">
    <property type="term" value="F:MAP kinase activity"/>
    <property type="evidence" value="ECO:0007669"/>
    <property type="project" value="UniProtKB-EC"/>
</dbReference>
<dbReference type="GO" id="GO:0005524">
    <property type="term" value="F:ATP binding"/>
    <property type="evidence" value="ECO:0007669"/>
    <property type="project" value="UniProtKB-UniRule"/>
</dbReference>
<evidence type="ECO:0000256" key="2">
    <source>
        <dbReference type="ARBA" id="ARBA00012411"/>
    </source>
</evidence>
<dbReference type="InterPro" id="IPR017441">
    <property type="entry name" value="Protein_kinase_ATP_BS"/>
</dbReference>
<feature type="compositionally biased region" description="Polar residues" evidence="10">
    <location>
        <begin position="569"/>
        <end position="580"/>
    </location>
</feature>
<dbReference type="SUPFAM" id="SSF56112">
    <property type="entry name" value="Protein kinase-like (PK-like)"/>
    <property type="match status" value="2"/>
</dbReference>
<dbReference type="Pfam" id="PF00069">
    <property type="entry name" value="Pkinase"/>
    <property type="match status" value="2"/>
</dbReference>
<sequence length="1374" mass="151466">MAGQATVISDVASPLRPRKTTSPFIARTSLIFEKAAGLSSQDSDLFSHGDSPILSNYRTAPSSRRGSFIFSNAALNNFNNIAFNNASDSFNNTNPIRNSSSMADLSKLANRSSLYEEGKVRKLVTSFSNPALHLNNNHNISNNNMHQSGLKPVRPQSVTIEHPSAGLAASRQHLNVLKSAVVAVDPLAPSLQQEEEEGVEGEEVVEEEVVEEVEDYKANVEDPKVHVEVPKIAQGSISSLTNLPIGPIARMNCREQIITDEDGNFQSNHPLRVPFKERVRSHIKDSGDGAPCLELNPFSPYSPGILNLESIVAFSHQTENHKFVDLNDFIETVDFGDKGTFDYIEQAIGSAQVQVEESITLESTLPDMVEELKKEEKIVVEEEKEQIQLDTHEGHVLMVHLEETLAKVAPVESIIESDATSVADTFEVQPQPAQEVVQESSQVHQAMPVDIASPVASLKEADVYEVLLVSASASTDTFEFKDVSPVPQSHQSSGQLNQRHDGSVAMHGFPHEPLYGSQLLEKSQQQHSSYPKLNESSLLHLTTSSYSNHSGLSSMLASSSSSGSTASSPTRLQTPQTCNGSMFERNTVMSEDDVSMPSASVQASGHDHDRSFIQSSSARTDAAAGRAAASSSIAAPSAISSSNKPAKIVTRRRGLSMALGRTFSMMLDIPSAATTVGFEDGSHELIVSSKVSRTGKLFAQKIKTIANFEYNTSKKLGKGNFGVVYQGKSIQGDEEVAIKKISRKLPGEIEKRDIITTNKHHYLVFEKAEGDLAEMIKARCKNATSIERINRDPYQQPMSPTCSLGAVFNIHEIRSIMRTVVLGAQSLHHDGFSHKDIKPANILFREGQGLLCDFGLCSQREELPDNQFFGTQDYASPEARRVGGSKKCDYIQGDVYSLGAVLYELATGSVLSKVTSRGINWQKLTLFGGKSFSELIQGMVDDLEKRWTIDRVVNSRFWEDPQSVSASAMTAVSDSLPFSPPSATTAVKLMRQGISTPASGSTSFIMAQFAKLSIFGTVFEVTTRYVDLQPVGMGAFGLVCSAKDELTGQPVAIKKIMKPFSTPVLSKRTYRELKLLKHLKHENIISLSDIFISPLEDIYFVTELLGTDLHRLLTSRPLDKQFIQYFLYQILRGLKYLHSAGVVHRDLKPSNILVNENCDLKICDFGLARIQDPQMTGYVSTRYYRAPEIMLTWQKYDVAVDIWSVGCIFAEMLEGKPLFPGKDHVNQFSIITELLGTPPDDVIKTIGSENTLRFVQSLPKREKIPLTTKFPNSDPVALDLLEKMLVFDPKKRITAGDALYHKYLEPYHDPDDEPVAAEVFDWSFNDADLPVDTWKVMMYSEILDFHHVDEAQPNFMGDVQQQQVPGQAAPAPFA</sequence>
<comment type="activity regulation">
    <text evidence="9">Activated by threonine and tyrosine phosphorylation.</text>
</comment>
<dbReference type="GO" id="GO:0051403">
    <property type="term" value="P:stress-activated MAPK cascade"/>
    <property type="evidence" value="ECO:0007669"/>
    <property type="project" value="InterPro"/>
</dbReference>
<dbReference type="OrthoDB" id="2426488at2759"/>
<evidence type="ECO:0000256" key="4">
    <source>
        <dbReference type="ARBA" id="ARBA00022679"/>
    </source>
</evidence>
<dbReference type="CDD" id="cd00180">
    <property type="entry name" value="PKc"/>
    <property type="match status" value="1"/>
</dbReference>
<evidence type="ECO:0000256" key="3">
    <source>
        <dbReference type="ARBA" id="ARBA00022527"/>
    </source>
</evidence>
<dbReference type="FunFam" id="3.30.200.20:FF:000050">
    <property type="entry name" value="Mitogen-activated protein kinase"/>
    <property type="match status" value="1"/>
</dbReference>
<organism evidence="12 13">
    <name type="scientific">Linnemannia schmuckeri</name>
    <dbReference type="NCBI Taxonomy" id="64567"/>
    <lineage>
        <taxon>Eukaryota</taxon>
        <taxon>Fungi</taxon>
        <taxon>Fungi incertae sedis</taxon>
        <taxon>Mucoromycota</taxon>
        <taxon>Mortierellomycotina</taxon>
        <taxon>Mortierellomycetes</taxon>
        <taxon>Mortierellales</taxon>
        <taxon>Mortierellaceae</taxon>
        <taxon>Linnemannia</taxon>
    </lineage>
</organism>
<feature type="compositionally biased region" description="Polar residues" evidence="10">
    <location>
        <begin position="486"/>
        <end position="497"/>
    </location>
</feature>
<evidence type="ECO:0000256" key="6">
    <source>
        <dbReference type="ARBA" id="ARBA00022777"/>
    </source>
</evidence>
<reference evidence="12" key="1">
    <citation type="journal article" date="2020" name="Fungal Divers.">
        <title>Resolving the Mortierellaceae phylogeny through synthesis of multi-gene phylogenetics and phylogenomics.</title>
        <authorList>
            <person name="Vandepol N."/>
            <person name="Liber J."/>
            <person name="Desiro A."/>
            <person name="Na H."/>
            <person name="Kennedy M."/>
            <person name="Barry K."/>
            <person name="Grigoriev I.V."/>
            <person name="Miller A.N."/>
            <person name="O'Donnell K."/>
            <person name="Stajich J.E."/>
            <person name="Bonito G."/>
        </authorList>
    </citation>
    <scope>NUCLEOTIDE SEQUENCE</scope>
    <source>
        <strain evidence="12">NRRL 6426</strain>
    </source>
</reference>
<dbReference type="CDD" id="cd07856">
    <property type="entry name" value="STKc_Sty1_Hog1"/>
    <property type="match status" value="1"/>
</dbReference>
<dbReference type="SMART" id="SM00220">
    <property type="entry name" value="S_TKc"/>
    <property type="match status" value="2"/>
</dbReference>
<dbReference type="InterPro" id="IPR050117">
    <property type="entry name" value="MAPK"/>
</dbReference>
<dbReference type="InterPro" id="IPR003527">
    <property type="entry name" value="MAP_kinase_CS"/>
</dbReference>
<proteinExistence type="inferred from homology"/>
<keyword evidence="5 8" id="KW-0547">Nucleotide-binding</keyword>
<evidence type="ECO:0000256" key="8">
    <source>
        <dbReference type="PROSITE-ProRule" id="PRU10141"/>
    </source>
</evidence>
<comment type="cofactor">
    <cofactor evidence="1 9">
        <name>Mg(2+)</name>
        <dbReference type="ChEBI" id="CHEBI:18420"/>
    </cofactor>
</comment>
<dbReference type="InterPro" id="IPR011009">
    <property type="entry name" value="Kinase-like_dom_sf"/>
</dbReference>
<evidence type="ECO:0000256" key="9">
    <source>
        <dbReference type="RuleBase" id="RU361165"/>
    </source>
</evidence>
<gene>
    <name evidence="12" type="primary">HOG1_2</name>
    <name evidence="12" type="ORF">BG015_005200</name>
</gene>
<accession>A0A9P5S0W9</accession>
<feature type="domain" description="Protein kinase" evidence="11">
    <location>
        <begin position="1025"/>
        <end position="1304"/>
    </location>
</feature>
<feature type="region of interest" description="Disordered" evidence="10">
    <location>
        <begin position="550"/>
        <end position="580"/>
    </location>
</feature>
<dbReference type="PROSITE" id="PS00108">
    <property type="entry name" value="PROTEIN_KINASE_ST"/>
    <property type="match status" value="2"/>
</dbReference>
<evidence type="ECO:0000259" key="11">
    <source>
        <dbReference type="PROSITE" id="PS50011"/>
    </source>
</evidence>
<protein>
    <recommendedName>
        <fullName evidence="2 9">Mitogen-activated protein kinase</fullName>
        <ecNumber evidence="2 9">2.7.11.24</ecNumber>
    </recommendedName>
</protein>
<name>A0A9P5S0W9_9FUNG</name>
<evidence type="ECO:0000313" key="12">
    <source>
        <dbReference type="EMBL" id="KAF9152476.1"/>
    </source>
</evidence>
<keyword evidence="6 9" id="KW-0418">Kinase</keyword>
<dbReference type="InterPro" id="IPR038783">
    <property type="entry name" value="MAPK_Sty1/HOG1"/>
</dbReference>
<feature type="region of interest" description="Disordered" evidence="10">
    <location>
        <begin position="482"/>
        <end position="512"/>
    </location>
</feature>
<dbReference type="InterPro" id="IPR000719">
    <property type="entry name" value="Prot_kinase_dom"/>
</dbReference>
<keyword evidence="4 9" id="KW-0808">Transferase</keyword>
<feature type="compositionally biased region" description="Low complexity" evidence="10">
    <location>
        <begin position="550"/>
        <end position="568"/>
    </location>
</feature>
<dbReference type="Proteomes" id="UP000748756">
    <property type="component" value="Unassembled WGS sequence"/>
</dbReference>
<dbReference type="PROSITE" id="PS00107">
    <property type="entry name" value="PROTEIN_KINASE_ATP"/>
    <property type="match status" value="2"/>
</dbReference>
<comment type="similarity">
    <text evidence="9">Belongs to the protein kinase superfamily. Ser/Thr protein kinase family. MAP kinase subfamily.</text>
</comment>
<feature type="binding site" evidence="8">
    <location>
        <position position="1055"/>
    </location>
    <ligand>
        <name>ATP</name>
        <dbReference type="ChEBI" id="CHEBI:30616"/>
    </ligand>
</feature>
<evidence type="ECO:0000256" key="7">
    <source>
        <dbReference type="ARBA" id="ARBA00022840"/>
    </source>
</evidence>
<keyword evidence="7 8" id="KW-0067">ATP-binding</keyword>
<dbReference type="InterPro" id="IPR008271">
    <property type="entry name" value="Ser/Thr_kinase_AS"/>
</dbReference>
<dbReference type="EMBL" id="JAAAUQ010000241">
    <property type="protein sequence ID" value="KAF9152476.1"/>
    <property type="molecule type" value="Genomic_DNA"/>
</dbReference>
<dbReference type="PROSITE" id="PS50011">
    <property type="entry name" value="PROTEIN_KINASE_DOM"/>
    <property type="match status" value="2"/>
</dbReference>
<evidence type="ECO:0000256" key="5">
    <source>
        <dbReference type="ARBA" id="ARBA00022741"/>
    </source>
</evidence>
<keyword evidence="9" id="KW-0460">Magnesium</keyword>
<evidence type="ECO:0000313" key="13">
    <source>
        <dbReference type="Proteomes" id="UP000748756"/>
    </source>
</evidence>
<comment type="caution">
    <text evidence="12">The sequence shown here is derived from an EMBL/GenBank/DDBJ whole genome shotgun (WGS) entry which is preliminary data.</text>
</comment>
<dbReference type="EC" id="2.7.11.24" evidence="2 9"/>
<keyword evidence="13" id="KW-1185">Reference proteome</keyword>
<dbReference type="Gene3D" id="1.10.510.10">
    <property type="entry name" value="Transferase(Phosphotransferase) domain 1"/>
    <property type="match status" value="2"/>
</dbReference>
<keyword evidence="3 9" id="KW-0723">Serine/threonine-protein kinase</keyword>
<evidence type="ECO:0000256" key="10">
    <source>
        <dbReference type="SAM" id="MobiDB-lite"/>
    </source>
</evidence>
<feature type="binding site" evidence="8">
    <location>
        <position position="740"/>
    </location>
    <ligand>
        <name>ATP</name>
        <dbReference type="ChEBI" id="CHEBI:30616"/>
    </ligand>
</feature>
<dbReference type="PROSITE" id="PS01351">
    <property type="entry name" value="MAPK"/>
    <property type="match status" value="1"/>
</dbReference>
<evidence type="ECO:0000256" key="1">
    <source>
        <dbReference type="ARBA" id="ARBA00001946"/>
    </source>
</evidence>